<keyword evidence="3" id="KW-1185">Reference proteome</keyword>
<evidence type="ECO:0000313" key="3">
    <source>
        <dbReference type="Proteomes" id="UP001596417"/>
    </source>
</evidence>
<name>A0ABD5YJC6_9EURY</name>
<evidence type="ECO:0000313" key="2">
    <source>
        <dbReference type="EMBL" id="MFC7189358.1"/>
    </source>
</evidence>
<sequence length="75" mass="7850">MAKKVLAFVGTLVATSLSLVGGVLIGGWIAFETPNWRAFRSFIEGMTIGTGQSVGIMLFLIAVGIGLVTTITYAD</sequence>
<reference evidence="2 3" key="1">
    <citation type="journal article" date="2019" name="Int. J. Syst. Evol. Microbiol.">
        <title>The Global Catalogue of Microorganisms (GCM) 10K type strain sequencing project: providing services to taxonomists for standard genome sequencing and annotation.</title>
        <authorList>
            <consortium name="The Broad Institute Genomics Platform"/>
            <consortium name="The Broad Institute Genome Sequencing Center for Infectious Disease"/>
            <person name="Wu L."/>
            <person name="Ma J."/>
        </authorList>
    </citation>
    <scope>NUCLEOTIDE SEQUENCE [LARGE SCALE GENOMIC DNA]</scope>
    <source>
        <strain evidence="2 3">RDMS1</strain>
    </source>
</reference>
<evidence type="ECO:0000256" key="1">
    <source>
        <dbReference type="SAM" id="Phobius"/>
    </source>
</evidence>
<dbReference type="GeneID" id="76198929"/>
<proteinExistence type="predicted"/>
<keyword evidence="1" id="KW-0472">Membrane</keyword>
<comment type="caution">
    <text evidence="2">The sequence shown here is derived from an EMBL/GenBank/DDBJ whole genome shotgun (WGS) entry which is preliminary data.</text>
</comment>
<feature type="transmembrane region" description="Helical" evidence="1">
    <location>
        <begin position="51"/>
        <end position="74"/>
    </location>
</feature>
<gene>
    <name evidence="2" type="ORF">ACFQL7_05520</name>
</gene>
<protein>
    <submittedName>
        <fullName evidence="2">Uncharacterized protein</fullName>
    </submittedName>
</protein>
<keyword evidence="1" id="KW-1133">Transmembrane helix</keyword>
<dbReference type="RefSeq" id="WP_248905410.1">
    <property type="nucleotide sequence ID" value="NZ_CP109979.1"/>
</dbReference>
<feature type="transmembrane region" description="Helical" evidence="1">
    <location>
        <begin position="7"/>
        <end position="31"/>
    </location>
</feature>
<dbReference type="EMBL" id="JBHTAX010000001">
    <property type="protein sequence ID" value="MFC7189358.1"/>
    <property type="molecule type" value="Genomic_DNA"/>
</dbReference>
<organism evidence="2 3">
    <name type="scientific">Halocatena marina</name>
    <dbReference type="NCBI Taxonomy" id="2934937"/>
    <lineage>
        <taxon>Archaea</taxon>
        <taxon>Methanobacteriati</taxon>
        <taxon>Methanobacteriota</taxon>
        <taxon>Stenosarchaea group</taxon>
        <taxon>Halobacteria</taxon>
        <taxon>Halobacteriales</taxon>
        <taxon>Natronomonadaceae</taxon>
        <taxon>Halocatena</taxon>
    </lineage>
</organism>
<keyword evidence="1" id="KW-0812">Transmembrane</keyword>
<dbReference type="AlphaFoldDB" id="A0ABD5YJC6"/>
<accession>A0ABD5YJC6</accession>
<dbReference type="Proteomes" id="UP001596417">
    <property type="component" value="Unassembled WGS sequence"/>
</dbReference>